<dbReference type="InterPro" id="IPR050613">
    <property type="entry name" value="Sec_Metabolite_Reg"/>
</dbReference>
<evidence type="ECO:0000256" key="3">
    <source>
        <dbReference type="ARBA" id="ARBA00023163"/>
    </source>
</evidence>
<reference evidence="6" key="1">
    <citation type="submission" date="2021-07" db="EMBL/GenBank/DDBJ databases">
        <authorList>
            <person name="Branca A.L. A."/>
        </authorList>
    </citation>
    <scope>NUCLEOTIDE SEQUENCE</scope>
</reference>
<dbReference type="OrthoDB" id="4361601at2759"/>
<sequence length="542" mass="61600">MLDVAHTIQQASRSRASRLHRQNDAEKSTGGSISSFWSGEFRLYYIYIPCPRSGLKEHSSLISYRYTIDLFKYLPTMQILRQKNASTVDVEPCGGNESDGSTDLASTTSILSELSRTPSLDFSDTDEDVDSILSELSRTPSLDFSDTDEDVDSILSELSRTPSLDFSDTDEDVDAVLFEHPLEALPSWEMIDNLKSRYFASVFPLFYSFPPAQLEGEYLIFRQHPDVAPLPWLSLLFAILALACRTEENSQRRPLSDMLSIKYEEVACDCLSIHYPPFEPSTIALKAVILIIYNRVHRGEDVSKDLHSAYDMAISMSCQQCSTQPMACEEHRILWIGLKMLCSMNFQVHGHCHDPEVSRSIRLLTGIDYEKPVKVHNLSISTKASTLPEKTFTMLQFQVLKMSDTIAMSMQHDLLSEWTLPGVIGELSHMEKYYSELSTRLDGSDLQLGFWKGSFDILQYTVQYLLQRLYMPYLEKYLDGDTTPDSQSAAIKCIRCARATLRLFSSLTGNQHLKAFTWYFRGFGAYYAAMSRRTLDRGEGLF</sequence>
<evidence type="ECO:0000313" key="6">
    <source>
        <dbReference type="EMBL" id="CAG8887474.1"/>
    </source>
</evidence>
<keyword evidence="3" id="KW-0804">Transcription</keyword>
<organism evidence="6 7">
    <name type="scientific">Penicillium egyptiacum</name>
    <dbReference type="NCBI Taxonomy" id="1303716"/>
    <lineage>
        <taxon>Eukaryota</taxon>
        <taxon>Fungi</taxon>
        <taxon>Dikarya</taxon>
        <taxon>Ascomycota</taxon>
        <taxon>Pezizomycotina</taxon>
        <taxon>Eurotiomycetes</taxon>
        <taxon>Eurotiomycetidae</taxon>
        <taxon>Eurotiales</taxon>
        <taxon>Aspergillaceae</taxon>
        <taxon>Penicillium</taxon>
    </lineage>
</organism>
<dbReference type="EMBL" id="CAJVRC010000837">
    <property type="protein sequence ID" value="CAG8887474.1"/>
    <property type="molecule type" value="Genomic_DNA"/>
</dbReference>
<keyword evidence="4" id="KW-0539">Nucleus</keyword>
<gene>
    <name evidence="6" type="ORF">PEGY_LOCUS1125</name>
</gene>
<dbReference type="GO" id="GO:0005634">
    <property type="term" value="C:nucleus"/>
    <property type="evidence" value="ECO:0007669"/>
    <property type="project" value="UniProtKB-SubCell"/>
</dbReference>
<dbReference type="AlphaFoldDB" id="A0A9W4K494"/>
<evidence type="ECO:0000256" key="1">
    <source>
        <dbReference type="ARBA" id="ARBA00004123"/>
    </source>
</evidence>
<protein>
    <recommendedName>
        <fullName evidence="8">Transcription factor domain-containing protein</fullName>
    </recommendedName>
</protein>
<dbReference type="CDD" id="cd12148">
    <property type="entry name" value="fungal_TF_MHR"/>
    <property type="match status" value="1"/>
</dbReference>
<dbReference type="Proteomes" id="UP001154252">
    <property type="component" value="Unassembled WGS sequence"/>
</dbReference>
<evidence type="ECO:0008006" key="8">
    <source>
        <dbReference type="Google" id="ProtNLM"/>
    </source>
</evidence>
<feature type="region of interest" description="Disordered" evidence="5">
    <location>
        <begin position="1"/>
        <end position="31"/>
    </location>
</feature>
<proteinExistence type="predicted"/>
<evidence type="ECO:0000313" key="7">
    <source>
        <dbReference type="Proteomes" id="UP001154252"/>
    </source>
</evidence>
<evidence type="ECO:0000256" key="5">
    <source>
        <dbReference type="SAM" id="MobiDB-lite"/>
    </source>
</evidence>
<evidence type="ECO:0000256" key="4">
    <source>
        <dbReference type="ARBA" id="ARBA00023242"/>
    </source>
</evidence>
<evidence type="ECO:0000256" key="2">
    <source>
        <dbReference type="ARBA" id="ARBA00023015"/>
    </source>
</evidence>
<comment type="subcellular location">
    <subcellularLocation>
        <location evidence="1">Nucleus</location>
    </subcellularLocation>
</comment>
<accession>A0A9W4K494</accession>
<comment type="caution">
    <text evidence="6">The sequence shown here is derived from an EMBL/GenBank/DDBJ whole genome shotgun (WGS) entry which is preliminary data.</text>
</comment>
<keyword evidence="7" id="KW-1185">Reference proteome</keyword>
<keyword evidence="2" id="KW-0805">Transcription regulation</keyword>
<dbReference type="PANTHER" id="PTHR31001">
    <property type="entry name" value="UNCHARACTERIZED TRANSCRIPTIONAL REGULATORY PROTEIN"/>
    <property type="match status" value="1"/>
</dbReference>
<name>A0A9W4K494_9EURO</name>